<sequence length="152" mass="17267">MKGRGFVRKSWLPKDLAGVALCTVLIDRTGTLVDCLRCAGAAGKYVRVQCSRDDYKDKRLKIGSTTEQNVELARLATWFTLNQPDIDTNICGFYNIEQLRDTLDVLDNGLTAHEQQVLHDVQLRFFDNVVLHWDNAELPVYKAKLNAIQNNK</sequence>
<comment type="caution">
    <text evidence="1">The sequence shown here is derived from an EMBL/GenBank/DDBJ whole genome shotgun (WGS) entry which is preliminary data.</text>
</comment>
<dbReference type="SUPFAM" id="SSF51430">
    <property type="entry name" value="NAD(P)-linked oxidoreductase"/>
    <property type="match status" value="1"/>
</dbReference>
<organism evidence="1 2">
    <name type="scientific">Spodoptera exigua</name>
    <name type="common">Beet armyworm</name>
    <name type="synonym">Noctua fulgens</name>
    <dbReference type="NCBI Taxonomy" id="7107"/>
    <lineage>
        <taxon>Eukaryota</taxon>
        <taxon>Metazoa</taxon>
        <taxon>Ecdysozoa</taxon>
        <taxon>Arthropoda</taxon>
        <taxon>Hexapoda</taxon>
        <taxon>Insecta</taxon>
        <taxon>Pterygota</taxon>
        <taxon>Neoptera</taxon>
        <taxon>Endopterygota</taxon>
        <taxon>Lepidoptera</taxon>
        <taxon>Glossata</taxon>
        <taxon>Ditrysia</taxon>
        <taxon>Noctuoidea</taxon>
        <taxon>Noctuidae</taxon>
        <taxon>Amphipyrinae</taxon>
        <taxon>Spodoptera</taxon>
    </lineage>
</organism>
<evidence type="ECO:0000313" key="1">
    <source>
        <dbReference type="EMBL" id="KAH9636481.1"/>
    </source>
</evidence>
<protein>
    <submittedName>
        <fullName evidence="1">Uncharacterized protein</fullName>
    </submittedName>
</protein>
<accession>A0A922SG26</accession>
<gene>
    <name evidence="1" type="ORF">HF086_002181</name>
</gene>
<reference evidence="1" key="1">
    <citation type="journal article" date="2021" name="G3 (Bethesda)">
        <title>Genome and transcriptome analysis of the beet armyworm Spodoptera exigua reveals targets for pest control. .</title>
        <authorList>
            <person name="Simon S."/>
            <person name="Breeschoten T."/>
            <person name="Jansen H.J."/>
            <person name="Dirks R.P."/>
            <person name="Schranz M.E."/>
            <person name="Ros V.I.D."/>
        </authorList>
    </citation>
    <scope>NUCLEOTIDE SEQUENCE</scope>
    <source>
        <strain evidence="1">TB_SE_WUR_2020</strain>
    </source>
</reference>
<dbReference type="InterPro" id="IPR036812">
    <property type="entry name" value="NAD(P)_OxRdtase_dom_sf"/>
</dbReference>
<proteinExistence type="predicted"/>
<dbReference type="Gene3D" id="3.20.20.100">
    <property type="entry name" value="NADP-dependent oxidoreductase domain"/>
    <property type="match status" value="1"/>
</dbReference>
<evidence type="ECO:0000313" key="2">
    <source>
        <dbReference type="Proteomes" id="UP000814243"/>
    </source>
</evidence>
<dbReference type="EMBL" id="JACEFF010000498">
    <property type="protein sequence ID" value="KAH9636481.1"/>
    <property type="molecule type" value="Genomic_DNA"/>
</dbReference>
<dbReference type="AlphaFoldDB" id="A0A922SG26"/>
<dbReference type="Proteomes" id="UP000814243">
    <property type="component" value="Unassembled WGS sequence"/>
</dbReference>
<name>A0A922SG26_SPOEX</name>